<feature type="domain" description="Lysine-specific metallo-endopeptidase" evidence="8">
    <location>
        <begin position="21"/>
        <end position="113"/>
    </location>
</feature>
<evidence type="ECO:0000256" key="4">
    <source>
        <dbReference type="ARBA" id="ARBA00022723"/>
    </source>
</evidence>
<proteinExistence type="inferred from homology"/>
<dbReference type="PANTHER" id="PTHR37016">
    <property type="match status" value="1"/>
</dbReference>
<comment type="cofactor">
    <cofactor evidence="1">
        <name>Zn(2+)</name>
        <dbReference type="ChEBI" id="CHEBI:29105"/>
    </cofactor>
</comment>
<evidence type="ECO:0000256" key="5">
    <source>
        <dbReference type="ARBA" id="ARBA00022801"/>
    </source>
</evidence>
<evidence type="ECO:0000256" key="6">
    <source>
        <dbReference type="ARBA" id="ARBA00022833"/>
    </source>
</evidence>
<dbReference type="EMBL" id="VXIS01000082">
    <property type="protein sequence ID" value="KAA8906953.1"/>
    <property type="molecule type" value="Genomic_DNA"/>
</dbReference>
<keyword evidence="3" id="KW-0645">Protease</keyword>
<accession>A0A5J5EXM7</accession>
<dbReference type="InterPro" id="IPR024079">
    <property type="entry name" value="MetalloPept_cat_dom_sf"/>
</dbReference>
<keyword evidence="6" id="KW-0862">Zinc</keyword>
<keyword evidence="4" id="KW-0479">Metal-binding</keyword>
<comment type="caution">
    <text evidence="9">The sequence shown here is derived from an EMBL/GenBank/DDBJ whole genome shotgun (WGS) entry which is preliminary data.</text>
</comment>
<dbReference type="InterPro" id="IPR029463">
    <property type="entry name" value="Lys_MEP"/>
</dbReference>
<dbReference type="Proteomes" id="UP000326924">
    <property type="component" value="Unassembled WGS sequence"/>
</dbReference>
<reference evidence="9 10" key="1">
    <citation type="submission" date="2019-09" db="EMBL/GenBank/DDBJ databases">
        <title>Draft genome of the ectomycorrhizal ascomycete Sphaerosporella brunnea.</title>
        <authorList>
            <consortium name="DOE Joint Genome Institute"/>
            <person name="Benucci G.M."/>
            <person name="Marozzi G."/>
            <person name="Antonielli L."/>
            <person name="Sanchez S."/>
            <person name="Marco P."/>
            <person name="Wang X."/>
            <person name="Falini L.B."/>
            <person name="Barry K."/>
            <person name="Haridas S."/>
            <person name="Lipzen A."/>
            <person name="Labutti K."/>
            <person name="Grigoriev I.V."/>
            <person name="Murat C."/>
            <person name="Martin F."/>
            <person name="Albertini E."/>
            <person name="Donnini D."/>
            <person name="Bonito G."/>
        </authorList>
    </citation>
    <scope>NUCLEOTIDE SEQUENCE [LARGE SCALE GENOMIC DNA]</scope>
    <source>
        <strain evidence="9 10">Sb_GMNB300</strain>
    </source>
</reference>
<dbReference type="OrthoDB" id="412874at2759"/>
<dbReference type="InParanoid" id="A0A5J5EXM7"/>
<evidence type="ECO:0000256" key="7">
    <source>
        <dbReference type="ARBA" id="ARBA00023049"/>
    </source>
</evidence>
<comment type="similarity">
    <text evidence="2">Belongs to the peptidase M35 family.</text>
</comment>
<evidence type="ECO:0000256" key="3">
    <source>
        <dbReference type="ARBA" id="ARBA00022670"/>
    </source>
</evidence>
<dbReference type="PANTHER" id="PTHR37016:SF3">
    <property type="entry name" value="NEUTRAL PROTEASE 2-RELATED"/>
    <property type="match status" value="1"/>
</dbReference>
<dbReference type="SUPFAM" id="SSF55486">
    <property type="entry name" value="Metalloproteases ('zincins'), catalytic domain"/>
    <property type="match status" value="1"/>
</dbReference>
<keyword evidence="5" id="KW-0378">Hydrolase</keyword>
<protein>
    <recommendedName>
        <fullName evidence="8">Lysine-specific metallo-endopeptidase domain-containing protein</fullName>
    </recommendedName>
</protein>
<dbReference type="GO" id="GO:0006508">
    <property type="term" value="P:proteolysis"/>
    <property type="evidence" value="ECO:0007669"/>
    <property type="project" value="UniProtKB-KW"/>
</dbReference>
<evidence type="ECO:0000259" key="8">
    <source>
        <dbReference type="Pfam" id="PF14521"/>
    </source>
</evidence>
<evidence type="ECO:0000313" key="9">
    <source>
        <dbReference type="EMBL" id="KAA8906953.1"/>
    </source>
</evidence>
<sequence length="156" mass="18020">MAQTWMNTDGKPIYYANRADDPTPRTLCETVGAVALTRAYNNTIILCDSYWGFPRFSRECADANSVFDQVHILLHELLHLRGTRNYRYHHDQHFDQLSREQALNNADSFALYAYKAWCHKYRPSSAAARTVGVPTGYRYIAACLWRFVRLAVRGPK</sequence>
<organism evidence="9 10">
    <name type="scientific">Sphaerosporella brunnea</name>
    <dbReference type="NCBI Taxonomy" id="1250544"/>
    <lineage>
        <taxon>Eukaryota</taxon>
        <taxon>Fungi</taxon>
        <taxon>Dikarya</taxon>
        <taxon>Ascomycota</taxon>
        <taxon>Pezizomycotina</taxon>
        <taxon>Pezizomycetes</taxon>
        <taxon>Pezizales</taxon>
        <taxon>Pyronemataceae</taxon>
        <taxon>Sphaerosporella</taxon>
    </lineage>
</organism>
<dbReference type="Gene3D" id="3.40.390.10">
    <property type="entry name" value="Collagenase (Catalytic Domain)"/>
    <property type="match status" value="1"/>
</dbReference>
<evidence type="ECO:0000256" key="1">
    <source>
        <dbReference type="ARBA" id="ARBA00001947"/>
    </source>
</evidence>
<dbReference type="GO" id="GO:0004222">
    <property type="term" value="F:metalloendopeptidase activity"/>
    <property type="evidence" value="ECO:0007669"/>
    <property type="project" value="InterPro"/>
</dbReference>
<keyword evidence="10" id="KW-1185">Reference proteome</keyword>
<dbReference type="GO" id="GO:0046872">
    <property type="term" value="F:metal ion binding"/>
    <property type="evidence" value="ECO:0007669"/>
    <property type="project" value="UniProtKB-KW"/>
</dbReference>
<name>A0A5J5EXM7_9PEZI</name>
<keyword evidence="7" id="KW-0482">Metalloprotease</keyword>
<gene>
    <name evidence="9" type="ORF">FN846DRAFT_947748</name>
</gene>
<dbReference type="AlphaFoldDB" id="A0A5J5EXM7"/>
<evidence type="ECO:0000256" key="2">
    <source>
        <dbReference type="ARBA" id="ARBA00010279"/>
    </source>
</evidence>
<dbReference type="Pfam" id="PF14521">
    <property type="entry name" value="Aspzincin_M35"/>
    <property type="match status" value="1"/>
</dbReference>
<dbReference type="InterPro" id="IPR050414">
    <property type="entry name" value="Fungal_M35_metalloproteases"/>
</dbReference>
<evidence type="ECO:0000313" key="10">
    <source>
        <dbReference type="Proteomes" id="UP000326924"/>
    </source>
</evidence>